<evidence type="ECO:0000313" key="4">
    <source>
        <dbReference type="Proteomes" id="UP000034246"/>
    </source>
</evidence>
<protein>
    <submittedName>
        <fullName evidence="3">Cell envelope-related transcriptional attenuator</fullName>
    </submittedName>
</protein>
<evidence type="ECO:0000313" key="3">
    <source>
        <dbReference type="EMBL" id="KKR10278.1"/>
    </source>
</evidence>
<organism evidence="3 4">
    <name type="scientific">Candidatus Woesebacteria bacterium GW2011_GWA1_39_21</name>
    <dbReference type="NCBI Taxonomy" id="1618550"/>
    <lineage>
        <taxon>Bacteria</taxon>
        <taxon>Candidatus Woeseibacteriota</taxon>
    </lineage>
</organism>
<dbReference type="PANTHER" id="PTHR33392:SF6">
    <property type="entry name" value="POLYISOPRENYL-TEICHOIC ACID--PEPTIDOGLYCAN TEICHOIC ACID TRANSFERASE TAGU"/>
    <property type="match status" value="1"/>
</dbReference>
<dbReference type="EMBL" id="LBWP01000021">
    <property type="protein sequence ID" value="KKR10278.1"/>
    <property type="molecule type" value="Genomic_DNA"/>
</dbReference>
<reference evidence="3 4" key="1">
    <citation type="journal article" date="2015" name="Nature">
        <title>rRNA introns, odd ribosomes, and small enigmatic genomes across a large radiation of phyla.</title>
        <authorList>
            <person name="Brown C.T."/>
            <person name="Hug L.A."/>
            <person name="Thomas B.C."/>
            <person name="Sharon I."/>
            <person name="Castelle C.J."/>
            <person name="Singh A."/>
            <person name="Wilkins M.J."/>
            <person name="Williams K.H."/>
            <person name="Banfield J.F."/>
        </authorList>
    </citation>
    <scope>NUCLEOTIDE SEQUENCE [LARGE SCALE GENOMIC DNA]</scope>
</reference>
<feature type="domain" description="Cell envelope-related transcriptional attenuator" evidence="2">
    <location>
        <begin position="76"/>
        <end position="279"/>
    </location>
</feature>
<dbReference type="PANTHER" id="PTHR33392">
    <property type="entry name" value="POLYISOPRENYL-TEICHOIC ACID--PEPTIDOGLYCAN TEICHOIC ACID TRANSFERASE TAGU"/>
    <property type="match status" value="1"/>
</dbReference>
<sequence>MNKQNRLFTKILFLLGLFFVTASFAYFFKIYKNVVVTKSRTTQTTPQPTPTPDPLRIRNILLLGYAGGDHDGASLTDTIILARIYPKDKKIKLLSIPRDIWVPLPVSKGTTQHFKINHAFAIGLDDKKYPNKDEQYKGLYGAGTMARDAVSIITGITPENFIAINFQGFKTIVDELGGITVNVPYTFKDNYYPLQGLENDPCEKSDDDIKALTATISGDLLDQQFACRYETIDFKKGQTALDGETALKFVRSRHSDFNGNDFGRALRQQALLVGIKNKILSYGTLAKAISLINTLSKNLITDIDIKTALQIASEQDTFTDFTIESYSLTTDNVLTESLSSDRQYILIPKEGEDNWSGVRKYLQENF</sequence>
<comment type="similarity">
    <text evidence="1">Belongs to the LytR/CpsA/Psr (LCP) family.</text>
</comment>
<dbReference type="Pfam" id="PF03816">
    <property type="entry name" value="LytR_cpsA_psr"/>
    <property type="match status" value="1"/>
</dbReference>
<dbReference type="AlphaFoldDB" id="A0A0G0N4E9"/>
<gene>
    <name evidence="3" type="ORF">UT39_C0021G0020</name>
</gene>
<proteinExistence type="inferred from homology"/>
<dbReference type="STRING" id="1618550.UT39_C0021G0020"/>
<dbReference type="Proteomes" id="UP000034246">
    <property type="component" value="Unassembled WGS sequence"/>
</dbReference>
<accession>A0A0G0N4E9</accession>
<dbReference type="InterPro" id="IPR050922">
    <property type="entry name" value="LytR/CpsA/Psr_CW_biosynth"/>
</dbReference>
<dbReference type="Gene3D" id="3.40.630.190">
    <property type="entry name" value="LCP protein"/>
    <property type="match status" value="1"/>
</dbReference>
<comment type="caution">
    <text evidence="3">The sequence shown here is derived from an EMBL/GenBank/DDBJ whole genome shotgun (WGS) entry which is preliminary data.</text>
</comment>
<dbReference type="InterPro" id="IPR004474">
    <property type="entry name" value="LytR_CpsA_psr"/>
</dbReference>
<evidence type="ECO:0000259" key="2">
    <source>
        <dbReference type="Pfam" id="PF03816"/>
    </source>
</evidence>
<name>A0A0G0N4E9_9BACT</name>
<evidence type="ECO:0000256" key="1">
    <source>
        <dbReference type="ARBA" id="ARBA00006068"/>
    </source>
</evidence>